<evidence type="ECO:0000313" key="2">
    <source>
        <dbReference type="EMBL" id="QHT94527.1"/>
    </source>
</evidence>
<evidence type="ECO:0008006" key="3">
    <source>
        <dbReference type="Google" id="ProtNLM"/>
    </source>
</evidence>
<proteinExistence type="predicted"/>
<feature type="region of interest" description="Disordered" evidence="1">
    <location>
        <begin position="1"/>
        <end position="62"/>
    </location>
</feature>
<feature type="compositionally biased region" description="Polar residues" evidence="1">
    <location>
        <begin position="300"/>
        <end position="312"/>
    </location>
</feature>
<protein>
    <recommendedName>
        <fullName evidence="3">MYM-type domain-containing protein</fullName>
    </recommendedName>
</protein>
<organism evidence="2">
    <name type="scientific">viral metagenome</name>
    <dbReference type="NCBI Taxonomy" id="1070528"/>
    <lineage>
        <taxon>unclassified sequences</taxon>
        <taxon>metagenomes</taxon>
        <taxon>organismal metagenomes</taxon>
    </lineage>
</organism>
<evidence type="ECO:0000256" key="1">
    <source>
        <dbReference type="SAM" id="MobiDB-lite"/>
    </source>
</evidence>
<dbReference type="EMBL" id="MN740224">
    <property type="protein sequence ID" value="QHT94527.1"/>
    <property type="molecule type" value="Genomic_DNA"/>
</dbReference>
<dbReference type="AlphaFoldDB" id="A0A6C0IRM4"/>
<accession>A0A6C0IRM4</accession>
<reference evidence="2" key="1">
    <citation type="journal article" date="2020" name="Nature">
        <title>Giant virus diversity and host interactions through global metagenomics.</title>
        <authorList>
            <person name="Schulz F."/>
            <person name="Roux S."/>
            <person name="Paez-Espino D."/>
            <person name="Jungbluth S."/>
            <person name="Walsh D.A."/>
            <person name="Denef V.J."/>
            <person name="McMahon K.D."/>
            <person name="Konstantinidis K.T."/>
            <person name="Eloe-Fadrosh E.A."/>
            <person name="Kyrpides N.C."/>
            <person name="Woyke T."/>
        </authorList>
    </citation>
    <scope>NUCLEOTIDE SEQUENCE</scope>
    <source>
        <strain evidence="2">GVMAG-M-3300024258-28</strain>
    </source>
</reference>
<feature type="compositionally biased region" description="Basic residues" evidence="1">
    <location>
        <begin position="38"/>
        <end position="47"/>
    </location>
</feature>
<feature type="region of interest" description="Disordered" evidence="1">
    <location>
        <begin position="300"/>
        <end position="341"/>
    </location>
</feature>
<sequence>MENTEIVKKKRGRKKKSEIQQPPENEMVETIVEQPAAPKKRGRKPKGGKLIAKNEEATDEAPTEPNVILHLKCSLKDVNVQTLDNTRLNDPMLYNPEIPPSIETYTEDKNNYYNLTKTEEPNNLAYIHKEGAGCDKCMQCKAPGDTSDISMKDINQKLKKLKIQYYKNLDSQYKPACFWCTYEYDNPACYIPKYEIEEEMFGYGSFCRPECASAFLMKENIDDSTKFERYHLLNKMYSKVYNYDKNIRPAPDPHYLLDKFYGNLSIQEYRKMLGTEHMLMIIEKPMTRILPELHEDNDGLTNVNSSGVSSGKTGMYRVKRQSEKQKGPTNNEIMKEKFGFS</sequence>
<name>A0A6C0IRM4_9ZZZZ</name>